<feature type="region of interest" description="Disordered" evidence="5">
    <location>
        <begin position="675"/>
        <end position="700"/>
    </location>
</feature>
<feature type="compositionally biased region" description="Basic residues" evidence="5">
    <location>
        <begin position="2464"/>
        <end position="2476"/>
    </location>
</feature>
<feature type="region of interest" description="Disordered" evidence="5">
    <location>
        <begin position="877"/>
        <end position="896"/>
    </location>
</feature>
<feature type="compositionally biased region" description="Basic and acidic residues" evidence="5">
    <location>
        <begin position="1275"/>
        <end position="1295"/>
    </location>
</feature>
<feature type="region of interest" description="Disordered" evidence="5">
    <location>
        <begin position="316"/>
        <end position="502"/>
    </location>
</feature>
<dbReference type="InterPro" id="IPR027073">
    <property type="entry name" value="5_3_exoribonuclease"/>
</dbReference>
<feature type="compositionally biased region" description="Basic and acidic residues" evidence="5">
    <location>
        <begin position="2174"/>
        <end position="2186"/>
    </location>
</feature>
<dbReference type="PANTHER" id="PTHR12341:SF7">
    <property type="entry name" value="5'-3' EXORIBONUCLEASE 1"/>
    <property type="match status" value="1"/>
</dbReference>
<feature type="region of interest" description="Disordered" evidence="5">
    <location>
        <begin position="2291"/>
        <end position="2488"/>
    </location>
</feature>
<feature type="compositionally biased region" description="Basic and acidic residues" evidence="5">
    <location>
        <begin position="2226"/>
        <end position="2244"/>
    </location>
</feature>
<keyword evidence="1" id="KW-0540">Nuclease</keyword>
<feature type="compositionally biased region" description="Basic and acidic residues" evidence="5">
    <location>
        <begin position="464"/>
        <end position="478"/>
    </location>
</feature>
<feature type="domain" description="Xrn1 N-terminal" evidence="6">
    <location>
        <begin position="1429"/>
        <end position="1456"/>
    </location>
</feature>
<dbReference type="GO" id="GO:0005634">
    <property type="term" value="C:nucleus"/>
    <property type="evidence" value="ECO:0007669"/>
    <property type="project" value="TreeGrafter"/>
</dbReference>
<evidence type="ECO:0000313" key="9">
    <source>
        <dbReference type="Proteomes" id="UP000224006"/>
    </source>
</evidence>
<feature type="compositionally biased region" description="Basic and acidic residues" evidence="5">
    <location>
        <begin position="2454"/>
        <end position="2463"/>
    </location>
</feature>
<evidence type="ECO:0000256" key="5">
    <source>
        <dbReference type="SAM" id="MobiDB-lite"/>
    </source>
</evidence>
<feature type="domain" description="Xrn1 helical" evidence="7">
    <location>
        <begin position="1913"/>
        <end position="2020"/>
    </location>
</feature>
<evidence type="ECO:0000259" key="6">
    <source>
        <dbReference type="Pfam" id="PF03159"/>
    </source>
</evidence>
<comment type="caution">
    <text evidence="8">The sequence shown here is derived from an EMBL/GenBank/DDBJ whole genome shotgun (WGS) entry which is preliminary data.</text>
</comment>
<comment type="similarity">
    <text evidence="4">Belongs to the 5'-3' exonuclease family.</text>
</comment>
<evidence type="ECO:0000256" key="4">
    <source>
        <dbReference type="ARBA" id="ARBA00038299"/>
    </source>
</evidence>
<feature type="compositionally biased region" description="Low complexity" evidence="5">
    <location>
        <begin position="838"/>
        <end position="861"/>
    </location>
</feature>
<feature type="region of interest" description="Disordered" evidence="5">
    <location>
        <begin position="822"/>
        <end position="863"/>
    </location>
</feature>
<feature type="compositionally biased region" description="Low complexity" evidence="5">
    <location>
        <begin position="950"/>
        <end position="972"/>
    </location>
</feature>
<name>A0A2A9MBC8_BESBE</name>
<dbReference type="STRING" id="94643.A0A2A9MBC8"/>
<feature type="compositionally biased region" description="Low complexity" evidence="5">
    <location>
        <begin position="1538"/>
        <end position="1552"/>
    </location>
</feature>
<evidence type="ECO:0000313" key="8">
    <source>
        <dbReference type="EMBL" id="PFH33611.1"/>
    </source>
</evidence>
<dbReference type="GeneID" id="40312754"/>
<evidence type="ECO:0000259" key="7">
    <source>
        <dbReference type="Pfam" id="PF17846"/>
    </source>
</evidence>
<feature type="compositionally biased region" description="Basic and acidic residues" evidence="5">
    <location>
        <begin position="2363"/>
        <end position="2391"/>
    </location>
</feature>
<feature type="compositionally biased region" description="Low complexity" evidence="5">
    <location>
        <begin position="738"/>
        <end position="756"/>
    </location>
</feature>
<evidence type="ECO:0000256" key="2">
    <source>
        <dbReference type="ARBA" id="ARBA00022801"/>
    </source>
</evidence>
<dbReference type="Pfam" id="PF17846">
    <property type="entry name" value="XRN_M"/>
    <property type="match status" value="2"/>
</dbReference>
<dbReference type="GO" id="GO:0004534">
    <property type="term" value="F:5'-3' RNA exonuclease activity"/>
    <property type="evidence" value="ECO:0007669"/>
    <property type="project" value="TreeGrafter"/>
</dbReference>
<feature type="region of interest" description="Disordered" evidence="5">
    <location>
        <begin position="2163"/>
        <end position="2277"/>
    </location>
</feature>
<keyword evidence="3" id="KW-0269">Exonuclease</keyword>
<feature type="region of interest" description="Disordered" evidence="5">
    <location>
        <begin position="950"/>
        <end position="981"/>
    </location>
</feature>
<evidence type="ECO:0000256" key="3">
    <source>
        <dbReference type="ARBA" id="ARBA00022839"/>
    </source>
</evidence>
<feature type="domain" description="Xrn1 N-terminal" evidence="6">
    <location>
        <begin position="993"/>
        <end position="1215"/>
    </location>
</feature>
<feature type="compositionally biased region" description="Polar residues" evidence="5">
    <location>
        <begin position="1367"/>
        <end position="1376"/>
    </location>
</feature>
<feature type="compositionally biased region" description="Basic and acidic residues" evidence="5">
    <location>
        <begin position="2301"/>
        <end position="2313"/>
    </location>
</feature>
<feature type="region of interest" description="Disordered" evidence="5">
    <location>
        <begin position="1229"/>
        <end position="1414"/>
    </location>
</feature>
<feature type="compositionally biased region" description="Low complexity" evidence="5">
    <location>
        <begin position="1604"/>
        <end position="1618"/>
    </location>
</feature>
<feature type="compositionally biased region" description="Basic and acidic residues" evidence="5">
    <location>
        <begin position="370"/>
        <end position="390"/>
    </location>
</feature>
<accession>A0A2A9MBC8</accession>
<dbReference type="KEGG" id="bbes:BESB_078270"/>
<dbReference type="Proteomes" id="UP000224006">
    <property type="component" value="Chromosome VII"/>
</dbReference>
<feature type="compositionally biased region" description="Basic and acidic residues" evidence="5">
    <location>
        <begin position="1628"/>
        <end position="1643"/>
    </location>
</feature>
<dbReference type="OrthoDB" id="372487at2759"/>
<keyword evidence="2" id="KW-0378">Hydrolase</keyword>
<feature type="compositionally biased region" description="Low complexity" evidence="5">
    <location>
        <begin position="2410"/>
        <end position="2428"/>
    </location>
</feature>
<feature type="compositionally biased region" description="Low complexity" evidence="5">
    <location>
        <begin position="2081"/>
        <end position="2095"/>
    </location>
</feature>
<feature type="compositionally biased region" description="Basic and acidic residues" evidence="5">
    <location>
        <begin position="1660"/>
        <end position="1682"/>
    </location>
</feature>
<evidence type="ECO:0008006" key="10">
    <source>
        <dbReference type="Google" id="ProtNLM"/>
    </source>
</evidence>
<feature type="compositionally biased region" description="Low complexity" evidence="5">
    <location>
        <begin position="85"/>
        <end position="115"/>
    </location>
</feature>
<feature type="region of interest" description="Disordered" evidence="5">
    <location>
        <begin position="83"/>
        <end position="115"/>
    </location>
</feature>
<dbReference type="Gene3D" id="3.40.50.12390">
    <property type="match status" value="3"/>
</dbReference>
<feature type="compositionally biased region" description="Low complexity" evidence="5">
    <location>
        <begin position="1229"/>
        <end position="1248"/>
    </location>
</feature>
<feature type="compositionally biased region" description="Low complexity" evidence="5">
    <location>
        <begin position="1296"/>
        <end position="1310"/>
    </location>
</feature>
<feature type="compositionally biased region" description="Basic and acidic residues" evidence="5">
    <location>
        <begin position="345"/>
        <end position="359"/>
    </location>
</feature>
<reference evidence="8 9" key="1">
    <citation type="submission" date="2017-09" db="EMBL/GenBank/DDBJ databases">
        <title>Genome sequencing of Besnoitia besnoiti strain Bb-Ger1.</title>
        <authorList>
            <person name="Schares G."/>
            <person name="Venepally P."/>
            <person name="Lorenzi H.A."/>
        </authorList>
    </citation>
    <scope>NUCLEOTIDE SEQUENCE [LARGE SCALE GENOMIC DNA]</scope>
    <source>
        <strain evidence="8 9">Bb-Ger1</strain>
    </source>
</reference>
<sequence length="2488" mass="264031">MIAHVLSLSLLAPPLRVLSRLALSLLCLFFALWRFPAGPVRRDRRAHGARKRGGSAFEKWRPVFGTFRAPSLSCPRSRPSVFPCSPSSRVSNSVSAAPSSALPSRPSPPGRLLRAPPGSRWPPALLSLVLFLFSSSQSAAASLHFQWWARDSRSAAQFSAPETLSSVPCPSLAVLLTVHRPLKSPLAPSAASVSLSPSCASGDCPSSPSLPETTAPSLSPLFWGAATRLNSLSSSPDSGLRKTRQETFLAGETRETLNPKPSGVGVPSRPIRAFPPSLSLSSSAPVSLCWLRSLPAVAAFSRWEAPPPRVASAWVDRASPAGRSPAERDGANRNAGGEDASPVASKERGCDPRARRPWDEEASSSGPGGPREDEAAGRGGEERAHSRNDTPEEEAPCCVSTQDLALDASCAEMRGGEVEPPTELGRELQPPRRKREPQGLCDRGTRECIKSEDEEDTGAGKLGDGVREEDAAAKRFRAEGSVQRGRKRAEGQSRCRRSEDVQRGVRRGEGLKWCASRHRGGGFGPAEESETCASSETVEVASRSISCVLCAGGTQRFRQSLPPASLSAAAAGHASSSPCSFLPPPSRFSPRRARLSSHGSAASSCASSARARPSQELPSRPASPSAVPPLAFVAPCLRSLQVLSPLVSAAACGLIRSFGYTHDLWAAGWRAVNESKPPRRPAAFSPLSRSGSHPSEATFERVPQPFPASVASSSPLFASPSLPCLSFSVLSPSSRAASSSLRPSPSPSVSARTPPAGGSSSALRGVPHLYKWLCRHFPLLRRTLSEFTELCVPPLPPASRSPSSLARGNEDDACAAGLAEHATAPETQRESAVDTSRPPHALGSPSSSSSASPTPEELSASDVEGELRRAVIHAVATAPAAAAPAPRRRASARGPRIGRYSASAAALSSEALKRRREAHVEAMQRVLSLKERELLLAARRRPACGADLSAAGSAPSLAPSQGQALRAPGASPSGPPPPLPEPVSLAALRARLPIDALCLDFNAIIHLCTHGHLPSTLPPPLACFQPLLLQRVCGYLHRLVALVRPRKLLVITFDGVPPLAKVNQQRSRRFRQSRDERLAVRLEDEDEDDAPAREGARGGRRRRRAAGDQSPAREEEEEVTPRGAEGAGAPTGEGVPSPPADDDAAALSALAPAYFDTNCINPGTTFMAMCEMTLKKFIAHKLRSSPLWRQLQCVCLSTHVVPGEGEHKLLHLLRFGAWQAAATLPHTLRGAGPSSAARGSAADASRQLGGAGLAGRGEAAQTQKIGGDSPLRILLPERGEGGSSEDARGLPKDPKPASASPAAAPHAPAPLGQPRVLSEDAPAGLVPPLPPPKRRGARDADRETPRPQFEQRQRESRPVSLAAFFSSKYSRASQQEPRAASGPARQGGLGAQQGSDPPGRDSQGGSASSSAPFSPAAREMDWSVALPGRVCLYGMDADLLMLALSLHLPRVLILRERQASLERTRAQTHAEAVAKARINPSRISGLFASDSSLPAAGEGGSPLAQRRRQNKADTARAARGASRQATLERGREAGTRGGDSAASSKADASSADGGVVPKELLIPRRHDFLQYTARDFEVVDVDVLRSELLVELRRGAATEDAPKPRQAPAGAQAASAPKTLSFFSEAPRPAERPEAARLGEGGRLRSSQNVLPTNGPFARLGEDVRTPRRPRASGEGESDGREPPPSLRSLDSERLIDDFVFLSFFVGNDFLPGLPPLDVFQGGLATLVRAYTAALPALGGYLTKKTKINLERLRRLFQILALFEEAHFQGHIDADLLRRVRQAHAGGRGGQAGSVAGASLSAEASLGVFESSLRADDTVRSELLAEAKRRLLPLRRTASGAKEPTRPEESDLDCDDPYAVLYYTSKFPLATLLGHERPPVSPSSPQSSAQSSLSRSLFGPWLSRAPRAMPFAEFRARLSLAYTTGLFFLLRYYHTSNPVWSWFFPYEYAPLCSDLARLDPAALSRAISLPSLREDFKFSPYTQLLAVLPATSAALLPQVHRHLPGGRGLADMFPSAFPVDPHPFHAIPFDFNDAAAQEKTAGDRGGGVSARPSQGDSSFSPASAPLSAEERPPPHSPKGPPESSSPASATPPSAVSAAGALLSTCADARERAAVEVALAAQKDPRFLASALSAANAASLPSWLHRPVLPPLDVPRLLRAARRADDEAALAESEGAEKEAPHFRGGELAEEGLESGDGCNAKECMAETPLPPLGGTRPRTDVATAGKQREGKTRSGQRRGADDKCSGGQEGTTEERKVEDSFREGMARSGAQPQRLGLWTLQDVLRNRVGRPATFWPPAAEAAKEKNFEAERRRGTTVRFASRGERRAPSRAAKGRLRAQKADARRGARGAATGPAGSSTGRQKRAEEGGTSPERRTDLTRGDAMEREEATSEPRGAARPKDGRWRRRKGSSGARGKNGPAATKSSSQQEAREAAAPLAIGAEKLKKQAGAQQKGSDDFQGKTKEKARRRTQHRKDKTAKDSSGGDTPS</sequence>
<feature type="region of interest" description="Disordered" evidence="5">
    <location>
        <begin position="1596"/>
        <end position="1689"/>
    </location>
</feature>
<proteinExistence type="inferred from homology"/>
<feature type="compositionally biased region" description="Low complexity" evidence="5">
    <location>
        <begin position="2057"/>
        <end position="2067"/>
    </location>
</feature>
<dbReference type="EMBL" id="NWUJ01000008">
    <property type="protein sequence ID" value="PFH33611.1"/>
    <property type="molecule type" value="Genomic_DNA"/>
</dbReference>
<feature type="compositionally biased region" description="Low complexity" evidence="5">
    <location>
        <begin position="2348"/>
        <end position="2360"/>
    </location>
</feature>
<feature type="region of interest" description="Disordered" evidence="5">
    <location>
        <begin position="2038"/>
        <end position="2095"/>
    </location>
</feature>
<feature type="region of interest" description="Disordered" evidence="5">
    <location>
        <begin position="738"/>
        <end position="762"/>
    </location>
</feature>
<evidence type="ECO:0000256" key="1">
    <source>
        <dbReference type="ARBA" id="ARBA00022722"/>
    </source>
</evidence>
<dbReference type="PANTHER" id="PTHR12341">
    <property type="entry name" value="5'-&gt;3' EXORIBONUCLEASE"/>
    <property type="match status" value="1"/>
</dbReference>
<dbReference type="RefSeq" id="XP_029217620.1">
    <property type="nucleotide sequence ID" value="XM_029366189.1"/>
</dbReference>
<feature type="region of interest" description="Disordered" evidence="5">
    <location>
        <begin position="599"/>
        <end position="625"/>
    </location>
</feature>
<feature type="region of interest" description="Disordered" evidence="5">
    <location>
        <begin position="1489"/>
        <end position="1552"/>
    </location>
</feature>
<feature type="compositionally biased region" description="Basic and acidic residues" evidence="5">
    <location>
        <begin position="2252"/>
        <end position="2265"/>
    </location>
</feature>
<feature type="region of interest" description="Disordered" evidence="5">
    <location>
        <begin position="1081"/>
        <end position="1143"/>
    </location>
</feature>
<dbReference type="GO" id="GO:0003723">
    <property type="term" value="F:RNA binding"/>
    <property type="evidence" value="ECO:0007669"/>
    <property type="project" value="TreeGrafter"/>
</dbReference>
<gene>
    <name evidence="8" type="ORF">BESB_078270</name>
</gene>
<feature type="compositionally biased region" description="Basic and acidic residues" evidence="5">
    <location>
        <begin position="1337"/>
        <end position="1357"/>
    </location>
</feature>
<feature type="domain" description="Xrn1 helical" evidence="7">
    <location>
        <begin position="1690"/>
        <end position="1774"/>
    </location>
</feature>
<protein>
    <recommendedName>
        <fullName evidence="10">XRN 5'-3' exonuclease N-terminus protein</fullName>
    </recommendedName>
</protein>
<dbReference type="InterPro" id="IPR004859">
    <property type="entry name" value="Xrn1_N"/>
</dbReference>
<keyword evidence="9" id="KW-1185">Reference proteome</keyword>
<dbReference type="InterPro" id="IPR041412">
    <property type="entry name" value="Xrn1_helical"/>
</dbReference>
<feature type="compositionally biased region" description="Basic and acidic residues" evidence="5">
    <location>
        <begin position="488"/>
        <end position="502"/>
    </location>
</feature>
<dbReference type="GO" id="GO:0000956">
    <property type="term" value="P:nuclear-transcribed mRNA catabolic process"/>
    <property type="evidence" value="ECO:0007669"/>
    <property type="project" value="TreeGrafter"/>
</dbReference>
<dbReference type="VEuPathDB" id="ToxoDB:BESB_078270"/>
<organism evidence="8 9">
    <name type="scientific">Besnoitia besnoiti</name>
    <name type="common">Apicomplexan protozoan</name>
    <dbReference type="NCBI Taxonomy" id="94643"/>
    <lineage>
        <taxon>Eukaryota</taxon>
        <taxon>Sar</taxon>
        <taxon>Alveolata</taxon>
        <taxon>Apicomplexa</taxon>
        <taxon>Conoidasida</taxon>
        <taxon>Coccidia</taxon>
        <taxon>Eucoccidiorida</taxon>
        <taxon>Eimeriorina</taxon>
        <taxon>Sarcocystidae</taxon>
        <taxon>Besnoitia</taxon>
    </lineage>
</organism>
<dbReference type="Pfam" id="PF03159">
    <property type="entry name" value="XRN_N"/>
    <property type="match status" value="2"/>
</dbReference>